<sequence length="96" mass="11286">KPEAFSNEPTFYNILSEEADFTRDVWDLLTDIEFVLHFKGETRARCIELAKQTELRHAYQLVGRLHNRLEKSPQDKKLWKNAKDVATLIAQVWICP</sequence>
<comment type="caution">
    <text evidence="1">The sequence shown here is derived from an EMBL/GenBank/DDBJ whole genome shotgun (WGS) entry which is preliminary data.</text>
</comment>
<dbReference type="EMBL" id="CAKXAJ010009683">
    <property type="protein sequence ID" value="CAH2211261.1"/>
    <property type="molecule type" value="Genomic_DNA"/>
</dbReference>
<name>A0A8S4QPL1_9NEOP</name>
<organism evidence="1 2">
    <name type="scientific">Pararge aegeria aegeria</name>
    <dbReference type="NCBI Taxonomy" id="348720"/>
    <lineage>
        <taxon>Eukaryota</taxon>
        <taxon>Metazoa</taxon>
        <taxon>Ecdysozoa</taxon>
        <taxon>Arthropoda</taxon>
        <taxon>Hexapoda</taxon>
        <taxon>Insecta</taxon>
        <taxon>Pterygota</taxon>
        <taxon>Neoptera</taxon>
        <taxon>Endopterygota</taxon>
        <taxon>Lepidoptera</taxon>
        <taxon>Glossata</taxon>
        <taxon>Ditrysia</taxon>
        <taxon>Papilionoidea</taxon>
        <taxon>Nymphalidae</taxon>
        <taxon>Satyrinae</taxon>
        <taxon>Satyrini</taxon>
        <taxon>Parargina</taxon>
        <taxon>Pararge</taxon>
    </lineage>
</organism>
<protein>
    <submittedName>
        <fullName evidence="1">Jg21826 protein</fullName>
    </submittedName>
</protein>
<evidence type="ECO:0000313" key="1">
    <source>
        <dbReference type="EMBL" id="CAH2211261.1"/>
    </source>
</evidence>
<proteinExistence type="predicted"/>
<gene>
    <name evidence="1" type="primary">jg21826</name>
    <name evidence="1" type="ORF">PAEG_LOCUS3092</name>
</gene>
<dbReference type="Proteomes" id="UP000838756">
    <property type="component" value="Unassembled WGS sequence"/>
</dbReference>
<dbReference type="AlphaFoldDB" id="A0A8S4QPL1"/>
<keyword evidence="2" id="KW-1185">Reference proteome</keyword>
<accession>A0A8S4QPL1</accession>
<feature type="non-terminal residue" evidence="1">
    <location>
        <position position="1"/>
    </location>
</feature>
<reference evidence="1" key="1">
    <citation type="submission" date="2022-03" db="EMBL/GenBank/DDBJ databases">
        <authorList>
            <person name="Lindestad O."/>
        </authorList>
    </citation>
    <scope>NUCLEOTIDE SEQUENCE</scope>
</reference>
<evidence type="ECO:0000313" key="2">
    <source>
        <dbReference type="Proteomes" id="UP000838756"/>
    </source>
</evidence>